<gene>
    <name evidence="2" type="ORF">FACUT_13135</name>
</gene>
<dbReference type="EMBL" id="JAADJF010000515">
    <property type="protein sequence ID" value="KAF4415736.1"/>
    <property type="molecule type" value="Genomic_DNA"/>
</dbReference>
<name>A0A8H4J9T8_9HYPO</name>
<evidence type="ECO:0000313" key="3">
    <source>
        <dbReference type="Proteomes" id="UP000536711"/>
    </source>
</evidence>
<accession>A0A8H4J9T8</accession>
<dbReference type="Proteomes" id="UP000536711">
    <property type="component" value="Unassembled WGS sequence"/>
</dbReference>
<reference evidence="2 3" key="1">
    <citation type="submission" date="2020-01" db="EMBL/GenBank/DDBJ databases">
        <title>Identification and distribution of gene clusters putatively required for synthesis of sphingolipid metabolism inhibitors in phylogenetically diverse species of the filamentous fungus Fusarium.</title>
        <authorList>
            <person name="Kim H.-S."/>
            <person name="Busman M."/>
            <person name="Brown D.W."/>
            <person name="Divon H."/>
            <person name="Uhlig S."/>
            <person name="Proctor R.H."/>
        </authorList>
    </citation>
    <scope>NUCLEOTIDE SEQUENCE [LARGE SCALE GENOMIC DNA]</scope>
    <source>
        <strain evidence="2 3">NRRL 13308</strain>
    </source>
</reference>
<dbReference type="AlphaFoldDB" id="A0A8H4J9T8"/>
<proteinExistence type="predicted"/>
<evidence type="ECO:0000313" key="2">
    <source>
        <dbReference type="EMBL" id="KAF4415736.1"/>
    </source>
</evidence>
<evidence type="ECO:0000256" key="1">
    <source>
        <dbReference type="SAM" id="MobiDB-lite"/>
    </source>
</evidence>
<protein>
    <submittedName>
        <fullName evidence="2">Uncharacterized protein</fullName>
    </submittedName>
</protein>
<keyword evidence="3" id="KW-1185">Reference proteome</keyword>
<feature type="compositionally biased region" description="Polar residues" evidence="1">
    <location>
        <begin position="23"/>
        <end position="46"/>
    </location>
</feature>
<organism evidence="2 3">
    <name type="scientific">Fusarium acutatum</name>
    <dbReference type="NCBI Taxonomy" id="78861"/>
    <lineage>
        <taxon>Eukaryota</taxon>
        <taxon>Fungi</taxon>
        <taxon>Dikarya</taxon>
        <taxon>Ascomycota</taxon>
        <taxon>Pezizomycotina</taxon>
        <taxon>Sordariomycetes</taxon>
        <taxon>Hypocreomycetidae</taxon>
        <taxon>Hypocreales</taxon>
        <taxon>Nectriaceae</taxon>
        <taxon>Fusarium</taxon>
        <taxon>Fusarium fujikuroi species complex</taxon>
    </lineage>
</organism>
<comment type="caution">
    <text evidence="2">The sequence shown here is derived from an EMBL/GenBank/DDBJ whole genome shotgun (WGS) entry which is preliminary data.</text>
</comment>
<feature type="region of interest" description="Disordered" evidence="1">
    <location>
        <begin position="23"/>
        <end position="55"/>
    </location>
</feature>
<dbReference type="OrthoDB" id="5241264at2759"/>
<sequence>MFFCGLNRFSALLQNFKPCTQEDTTEMTESTPNKLHTSQKSPTSNRNTEEAGTTMKARADQCNPCIGNGPNAPPRGCAVPLSPSNDRGFQDLSLEDIEDEDHDDDIQPGDQESIASVWLQTLRHEIGTYAFAMFRYWKDKMGGIAPSEDGLHSPEPFGSSSVKPMIHTRADDEHDISHEELSSISRPIHSISSLHLACPFYVFDPEKCEQCLLEDDIQSSEDLLDHLFRCHPRLSYCPNCYETFGNLICRDDHVLRVKCRRRDPGPLFGLSEKQKMLLTEIDATQDINQEAVWFQIWSIVFPATPEPRSPYLDRDPGLCISMMRDFWSSNGLEYVAQSLEDRGILPDDSRSPIGILHELIQEDLLNGIIDEQRCSRKSSLRPG</sequence>